<dbReference type="HOGENOM" id="CLU_2841313_0_0_4"/>
<dbReference type="STRING" id="758793.BRPE64_ACDS10590"/>
<organism evidence="2 3">
    <name type="scientific">Caballeronia insecticola</name>
    <dbReference type="NCBI Taxonomy" id="758793"/>
    <lineage>
        <taxon>Bacteria</taxon>
        <taxon>Pseudomonadati</taxon>
        <taxon>Pseudomonadota</taxon>
        <taxon>Betaproteobacteria</taxon>
        <taxon>Burkholderiales</taxon>
        <taxon>Burkholderiaceae</taxon>
        <taxon>Caballeronia</taxon>
    </lineage>
</organism>
<dbReference type="EMBL" id="AP013058">
    <property type="protein sequence ID" value="BAN22813.1"/>
    <property type="molecule type" value="Genomic_DNA"/>
</dbReference>
<dbReference type="KEGG" id="buo:BRPE64_ACDS10590"/>
<accession>R4WG57</accession>
<dbReference type="Proteomes" id="UP000013966">
    <property type="component" value="Chromosome 1"/>
</dbReference>
<keyword evidence="3" id="KW-1185">Reference proteome</keyword>
<proteinExistence type="predicted"/>
<evidence type="ECO:0000313" key="2">
    <source>
        <dbReference type="EMBL" id="BAN22813.1"/>
    </source>
</evidence>
<dbReference type="AlphaFoldDB" id="R4WG57"/>
<feature type="region of interest" description="Disordered" evidence="1">
    <location>
        <begin position="45"/>
        <end position="65"/>
    </location>
</feature>
<evidence type="ECO:0000313" key="3">
    <source>
        <dbReference type="Proteomes" id="UP000013966"/>
    </source>
</evidence>
<evidence type="ECO:0000256" key="1">
    <source>
        <dbReference type="SAM" id="MobiDB-lite"/>
    </source>
</evidence>
<reference evidence="2 3" key="2">
    <citation type="journal article" date="2018" name="Int. J. Syst. Evol. Microbiol.">
        <title>Burkholderia insecticola sp. nov., a gut symbiotic bacterium of the bean bug Riptortus pedestris.</title>
        <authorList>
            <person name="Takeshita K."/>
            <person name="Tamaki H."/>
            <person name="Ohbayashi T."/>
            <person name="Meng X.-Y."/>
            <person name="Sone T."/>
            <person name="Mitani Y."/>
            <person name="Peeters C."/>
            <person name="Kikuchi Y."/>
            <person name="Vandamme P."/>
        </authorList>
    </citation>
    <scope>NUCLEOTIDE SEQUENCE [LARGE SCALE GENOMIC DNA]</scope>
    <source>
        <strain evidence="2">RPE64</strain>
    </source>
</reference>
<sequence>MLAETIGKLNVTCMTAARFFDEIVLAPATPVFAAYRESFTRTVDTKDSQSGASADRMLGTATKNA</sequence>
<name>R4WG57_9BURK</name>
<reference evidence="2 3" key="1">
    <citation type="journal article" date="2013" name="Genome Announc.">
        <title>Complete Genome Sequence of Burkholderia sp. Strain RPE64, Bacterial Symbiont of the Bean Bug Riptortus pedestris.</title>
        <authorList>
            <person name="Shibata T.F."/>
            <person name="Maeda T."/>
            <person name="Nikoh N."/>
            <person name="Yamaguchi K."/>
            <person name="Oshima K."/>
            <person name="Hattori M."/>
            <person name="Nishiyama T."/>
            <person name="Hasebe M."/>
            <person name="Fukatsu T."/>
            <person name="Kikuchi Y."/>
            <person name="Shigenobu S."/>
        </authorList>
    </citation>
    <scope>NUCLEOTIDE SEQUENCE [LARGE SCALE GENOMIC DNA]</scope>
</reference>
<dbReference type="PATRIC" id="fig|758793.3.peg.1060"/>
<protein>
    <submittedName>
        <fullName evidence="2">Uncharacterized protein</fullName>
    </submittedName>
</protein>
<gene>
    <name evidence="2" type="ORF">BRPE64_ACDS10590</name>
</gene>